<comment type="subcellular location">
    <subcellularLocation>
        <location evidence="2">Chromosome</location>
        <location evidence="2">Telomere</location>
    </subcellularLocation>
    <subcellularLocation>
        <location evidence="1">Nucleus</location>
    </subcellularLocation>
</comment>
<evidence type="ECO:0000256" key="5">
    <source>
        <dbReference type="ARBA" id="ARBA00023242"/>
    </source>
</evidence>
<evidence type="ECO:0000256" key="4">
    <source>
        <dbReference type="ARBA" id="ARBA00022895"/>
    </source>
</evidence>
<dbReference type="GeneID" id="119739522"/>
<feature type="compositionally biased region" description="Polar residues" evidence="6">
    <location>
        <begin position="213"/>
        <end position="222"/>
    </location>
</feature>
<feature type="compositionally biased region" description="Basic and acidic residues" evidence="6">
    <location>
        <begin position="839"/>
        <end position="849"/>
    </location>
</feature>
<keyword evidence="5" id="KW-0539">Nucleus</keyword>
<dbReference type="GO" id="GO:0042162">
    <property type="term" value="F:telomeric DNA binding"/>
    <property type="evidence" value="ECO:0007669"/>
    <property type="project" value="InterPro"/>
</dbReference>
<keyword evidence="4" id="KW-0779">Telomere</keyword>
<dbReference type="Pfam" id="PF10341">
    <property type="entry name" value="TPP1"/>
    <property type="match status" value="1"/>
</dbReference>
<feature type="region of interest" description="Disordered" evidence="6">
    <location>
        <begin position="869"/>
        <end position="909"/>
    </location>
</feature>
<organism evidence="8 9">
    <name type="scientific">Patiria miniata</name>
    <name type="common">Bat star</name>
    <name type="synonym">Asterina miniata</name>
    <dbReference type="NCBI Taxonomy" id="46514"/>
    <lineage>
        <taxon>Eukaryota</taxon>
        <taxon>Metazoa</taxon>
        <taxon>Echinodermata</taxon>
        <taxon>Eleutherozoa</taxon>
        <taxon>Asterozoa</taxon>
        <taxon>Asteroidea</taxon>
        <taxon>Valvatacea</taxon>
        <taxon>Valvatida</taxon>
        <taxon>Asterinidae</taxon>
        <taxon>Patiria</taxon>
    </lineage>
</organism>
<dbReference type="OMA" id="CQVLNIK"/>
<protein>
    <recommendedName>
        <fullName evidence="7">Shelterin complex subunit TPP1/Est3 domain-containing protein</fullName>
    </recommendedName>
</protein>
<feature type="region of interest" description="Disordered" evidence="6">
    <location>
        <begin position="745"/>
        <end position="769"/>
    </location>
</feature>
<dbReference type="EnsemblMetazoa" id="XM_038214499.1">
    <property type="protein sequence ID" value="XP_038070427.1"/>
    <property type="gene ID" value="LOC119739522"/>
</dbReference>
<name>A0A914B332_PATMI</name>
<evidence type="ECO:0000256" key="6">
    <source>
        <dbReference type="SAM" id="MobiDB-lite"/>
    </source>
</evidence>
<sequence>MDTLEWLAKHAWIDKILSHFDRNAVKPIEDKPNALICQVLNIKVFEEPISGMGGLAEVHDSQLYIKALFSVNAIRKFDEREALTSCAEFTMLKNSLLDLTKYYIKIDLPSQIEKSEIAIFVEDFTMVAYNTFPGYRRVPLQPALSHPNVCHDLQRMWRAKFKPDEPDCSQDQSQDSSVTGALSQLLEVMDASSQQASEPSEPEPDEVIDEDQNNAPTSQGTSEETRPSRAVFELGPEGYNEPGQSLAEALKKAVKEVQTKLIIAKNFPELANDRIPEYLRDAQGFTVEVLPQNLKLDFAGCALDPTECEIPEAVMEKLNAIEEWKPGYIPPSSLPAASSSSIEAFSFVTEPSVEEQARKEPEDMQEQLPQNEVAQRGSKRKLSFEEVLESPRKVARNSDSARGDVTGDGLDQGESSEKGLDVETPNQRVVTVEALDEQVDREVVDDAEALDRTKSSEKVPVVDTPKQEGAMMKALDEQADREEMDGAEAVDQGESSVRLPCAVAQNQEVATATALDEQNDRGVMDDAEALDRSESSERLTNLVTPNQDVATVKASDGAATAEQVGANRSSSFNLESSVEMDGMTALCDCLTPQEDQLDGDRSLTNAPEESIVSDWDSSDASLVVSCEMPSQGANDHSQQAEEDSVIILDNSVIILDASLGTQSPQKVDQPNLSDEVQAPGESGTCTSPANTHRTEAFRASPPKSSVMVCNAEPTKVSETVEELATVGQVSNTSAELFADDAEISNAEEASDASDQGDAESLSLTTTSKQSLNITSSKITSKHVTVGTAEGKRVPNQVPVDNNTSRSGLASTSRTVKGNVSTTNVIPLRKAVSHTGSEMGSRESKDETQGHRKITRLRSPTIWGSISAPVHSLTSHQPPKKCQSEASLSVHSEEGVTDTSRGSIDNPTCSRQLDSHKIEEYVLEWCVSYFQSLNRKH</sequence>
<feature type="compositionally biased region" description="Low complexity" evidence="6">
    <location>
        <begin position="760"/>
        <end position="769"/>
    </location>
</feature>
<dbReference type="GO" id="GO:0000781">
    <property type="term" value="C:chromosome, telomeric region"/>
    <property type="evidence" value="ECO:0007669"/>
    <property type="project" value="UniProtKB-SubCell"/>
</dbReference>
<feature type="compositionally biased region" description="Polar residues" evidence="6">
    <location>
        <begin position="798"/>
        <end position="824"/>
    </location>
</feature>
<feature type="compositionally biased region" description="Low complexity" evidence="6">
    <location>
        <begin position="190"/>
        <end position="199"/>
    </location>
</feature>
<dbReference type="Gene3D" id="2.40.50.960">
    <property type="match status" value="1"/>
</dbReference>
<dbReference type="InterPro" id="IPR019437">
    <property type="entry name" value="TPP1/Est3"/>
</dbReference>
<feature type="region of interest" description="Disordered" evidence="6">
    <location>
        <begin position="189"/>
        <end position="228"/>
    </location>
</feature>
<feature type="compositionally biased region" description="Polar residues" evidence="6">
    <location>
        <begin position="662"/>
        <end position="674"/>
    </location>
</feature>
<feature type="region of interest" description="Disordered" evidence="6">
    <location>
        <begin position="783"/>
        <end position="853"/>
    </location>
</feature>
<evidence type="ECO:0000259" key="7">
    <source>
        <dbReference type="Pfam" id="PF10341"/>
    </source>
</evidence>
<feature type="compositionally biased region" description="Acidic residues" evidence="6">
    <location>
        <begin position="200"/>
        <end position="212"/>
    </location>
</feature>
<dbReference type="GO" id="GO:0005697">
    <property type="term" value="C:telomerase holoenzyme complex"/>
    <property type="evidence" value="ECO:0007669"/>
    <property type="project" value="InterPro"/>
</dbReference>
<proteinExistence type="predicted"/>
<dbReference type="AlphaFoldDB" id="A0A914B332"/>
<evidence type="ECO:0000313" key="9">
    <source>
        <dbReference type="Proteomes" id="UP000887568"/>
    </source>
</evidence>
<keyword evidence="3" id="KW-0158">Chromosome</keyword>
<evidence type="ECO:0000256" key="3">
    <source>
        <dbReference type="ARBA" id="ARBA00022454"/>
    </source>
</evidence>
<evidence type="ECO:0000313" key="8">
    <source>
        <dbReference type="EnsemblMetazoa" id="XP_038070427.1"/>
    </source>
</evidence>
<reference evidence="8" key="1">
    <citation type="submission" date="2022-11" db="UniProtKB">
        <authorList>
            <consortium name="EnsemblMetazoa"/>
        </authorList>
    </citation>
    <scope>IDENTIFICATION</scope>
</reference>
<evidence type="ECO:0000256" key="1">
    <source>
        <dbReference type="ARBA" id="ARBA00004123"/>
    </source>
</evidence>
<dbReference type="GO" id="GO:0007004">
    <property type="term" value="P:telomere maintenance via telomerase"/>
    <property type="evidence" value="ECO:0007669"/>
    <property type="project" value="InterPro"/>
</dbReference>
<accession>A0A914B332</accession>
<evidence type="ECO:0000256" key="2">
    <source>
        <dbReference type="ARBA" id="ARBA00004574"/>
    </source>
</evidence>
<dbReference type="Proteomes" id="UP000887568">
    <property type="component" value="Unplaced"/>
</dbReference>
<feature type="region of interest" description="Disordered" evidence="6">
    <location>
        <begin position="662"/>
        <end position="702"/>
    </location>
</feature>
<dbReference type="RefSeq" id="XP_038070427.1">
    <property type="nucleotide sequence ID" value="XM_038214499.1"/>
</dbReference>
<feature type="region of interest" description="Disordered" evidence="6">
    <location>
        <begin position="348"/>
        <end position="428"/>
    </location>
</feature>
<keyword evidence="9" id="KW-1185">Reference proteome</keyword>
<feature type="compositionally biased region" description="Polar residues" evidence="6">
    <location>
        <begin position="896"/>
        <end position="909"/>
    </location>
</feature>
<feature type="compositionally biased region" description="Acidic residues" evidence="6">
    <location>
        <begin position="748"/>
        <end position="757"/>
    </location>
</feature>
<dbReference type="OrthoDB" id="10524122at2759"/>
<feature type="domain" description="Shelterin complex subunit TPP1/Est3" evidence="7">
    <location>
        <begin position="36"/>
        <end position="130"/>
    </location>
</feature>